<dbReference type="GO" id="GO:0007059">
    <property type="term" value="P:chromosome segregation"/>
    <property type="evidence" value="ECO:0007669"/>
    <property type="project" value="UniProtKB-KW"/>
</dbReference>
<dbReference type="Gene3D" id="1.10.150.130">
    <property type="match status" value="1"/>
</dbReference>
<evidence type="ECO:0000256" key="4">
    <source>
        <dbReference type="ARBA" id="ARBA00023172"/>
    </source>
</evidence>
<dbReference type="InterPro" id="IPR010998">
    <property type="entry name" value="Integrase_recombinase_N"/>
</dbReference>
<feature type="domain" description="Tyr recombinase" evidence="6">
    <location>
        <begin position="119"/>
        <end position="304"/>
    </location>
</feature>
<keyword evidence="3 5" id="KW-0238">DNA-binding</keyword>
<dbReference type="PROSITE" id="PS51900">
    <property type="entry name" value="CB"/>
    <property type="match status" value="1"/>
</dbReference>
<dbReference type="InterPro" id="IPR002104">
    <property type="entry name" value="Integrase_catalytic"/>
</dbReference>
<evidence type="ECO:0000256" key="3">
    <source>
        <dbReference type="ARBA" id="ARBA00023125"/>
    </source>
</evidence>
<dbReference type="GO" id="GO:0003677">
    <property type="term" value="F:DNA binding"/>
    <property type="evidence" value="ECO:0007669"/>
    <property type="project" value="UniProtKB-UniRule"/>
</dbReference>
<dbReference type="SUPFAM" id="SSF56349">
    <property type="entry name" value="DNA breaking-rejoining enzymes"/>
    <property type="match status" value="1"/>
</dbReference>
<dbReference type="GO" id="GO:0015074">
    <property type="term" value="P:DNA integration"/>
    <property type="evidence" value="ECO:0007669"/>
    <property type="project" value="UniProtKB-KW"/>
</dbReference>
<dbReference type="InterPro" id="IPR011010">
    <property type="entry name" value="DNA_brk_join_enz"/>
</dbReference>
<protein>
    <submittedName>
        <fullName evidence="8">Tyrosine-type recombinase/integrase</fullName>
    </submittedName>
</protein>
<evidence type="ECO:0000256" key="1">
    <source>
        <dbReference type="ARBA" id="ARBA00022829"/>
    </source>
</evidence>
<evidence type="ECO:0000256" key="2">
    <source>
        <dbReference type="ARBA" id="ARBA00022908"/>
    </source>
</evidence>
<dbReference type="PROSITE" id="PS51898">
    <property type="entry name" value="TYR_RECOMBINASE"/>
    <property type="match status" value="1"/>
</dbReference>
<dbReference type="Gene3D" id="1.10.443.10">
    <property type="entry name" value="Intergrase catalytic core"/>
    <property type="match status" value="1"/>
</dbReference>
<dbReference type="PANTHER" id="PTHR30349:SF81">
    <property type="entry name" value="TYROSINE RECOMBINASE XERC"/>
    <property type="match status" value="1"/>
</dbReference>
<dbReference type="PANTHER" id="PTHR30349">
    <property type="entry name" value="PHAGE INTEGRASE-RELATED"/>
    <property type="match status" value="1"/>
</dbReference>
<feature type="domain" description="Core-binding (CB)" evidence="7">
    <location>
        <begin position="2"/>
        <end position="95"/>
    </location>
</feature>
<gene>
    <name evidence="8" type="ORF">F4Y60_10280</name>
</gene>
<dbReference type="InterPro" id="IPR044068">
    <property type="entry name" value="CB"/>
</dbReference>
<dbReference type="AlphaFoldDB" id="A0A6B0Y3U7"/>
<keyword evidence="2" id="KW-0229">DNA integration</keyword>
<evidence type="ECO:0000256" key="5">
    <source>
        <dbReference type="PROSITE-ProRule" id="PRU01248"/>
    </source>
</evidence>
<evidence type="ECO:0000259" key="6">
    <source>
        <dbReference type="PROSITE" id="PS51898"/>
    </source>
</evidence>
<dbReference type="InterPro" id="IPR050090">
    <property type="entry name" value="Tyrosine_recombinase_XerCD"/>
</dbReference>
<proteinExistence type="predicted"/>
<dbReference type="InterPro" id="IPR004107">
    <property type="entry name" value="Integrase_SAM-like_N"/>
</dbReference>
<dbReference type="GO" id="GO:0006310">
    <property type="term" value="P:DNA recombination"/>
    <property type="evidence" value="ECO:0007669"/>
    <property type="project" value="UniProtKB-KW"/>
</dbReference>
<reference evidence="8" key="1">
    <citation type="submission" date="2019-09" db="EMBL/GenBank/DDBJ databases">
        <title>Characterisation of the sponge microbiome using genome-centric metagenomics.</title>
        <authorList>
            <person name="Engelberts J.P."/>
            <person name="Robbins S.J."/>
            <person name="De Goeij J.M."/>
            <person name="Aranda M."/>
            <person name="Bell S.C."/>
            <person name="Webster N.S."/>
        </authorList>
    </citation>
    <scope>NUCLEOTIDE SEQUENCE</scope>
    <source>
        <strain evidence="8">SB0664_bin_43</strain>
    </source>
</reference>
<accession>A0A6B0Y3U7</accession>
<dbReference type="InterPro" id="IPR013762">
    <property type="entry name" value="Integrase-like_cat_sf"/>
</dbReference>
<feature type="non-terminal residue" evidence="8">
    <location>
        <position position="333"/>
    </location>
</feature>
<comment type="caution">
    <text evidence="8">The sequence shown here is derived from an EMBL/GenBank/DDBJ whole genome shotgun (WGS) entry which is preliminary data.</text>
</comment>
<keyword evidence="4" id="KW-0233">DNA recombination</keyword>
<evidence type="ECO:0000313" key="8">
    <source>
        <dbReference type="EMBL" id="MXY34449.1"/>
    </source>
</evidence>
<dbReference type="EMBL" id="VXRY01000414">
    <property type="protein sequence ID" value="MXY34449.1"/>
    <property type="molecule type" value="Genomic_DNA"/>
</dbReference>
<evidence type="ECO:0000259" key="7">
    <source>
        <dbReference type="PROSITE" id="PS51900"/>
    </source>
</evidence>
<sequence>MTDLAPHVSGFLREHLPRQRNASRHTIASYSDSLLLLVCYVADCLKVRPSAISIEELTTDLIFGFLDHLEANRRNSVSTRNVRLAAVKSLFRYLEYRLPSCLELARQVHAIPLKKHDQSVVRYLDREEIQALLEAPDPDTQAGLRDRAMLHLAYAAGLRASELVGVVLEDLGQPGLDTVRIMGKGRKERVLPLWKETTQVIRDWLQVRPEVADRHLFLNARGKAISRHGFAHRLTLHAKTAATTAPSIADKRVFPHILRHSCAVNTLEATGDIRKVSLWLGHAGIQSTEIYLRTDPVGKLGILSGNTPPAIAKGAFKDAPDRLLAVLQDARSP</sequence>
<organism evidence="8">
    <name type="scientific">Boseongicola sp. SB0664_bin_43</name>
    <dbReference type="NCBI Taxonomy" id="2604844"/>
    <lineage>
        <taxon>Bacteria</taxon>
        <taxon>Pseudomonadati</taxon>
        <taxon>Pseudomonadota</taxon>
        <taxon>Alphaproteobacteria</taxon>
        <taxon>Rhodobacterales</taxon>
        <taxon>Paracoccaceae</taxon>
        <taxon>Boseongicola</taxon>
    </lineage>
</organism>
<dbReference type="Pfam" id="PF00589">
    <property type="entry name" value="Phage_integrase"/>
    <property type="match status" value="1"/>
</dbReference>
<name>A0A6B0Y3U7_9RHOB</name>
<keyword evidence="1" id="KW-0159">Chromosome partition</keyword>
<dbReference type="Pfam" id="PF02899">
    <property type="entry name" value="Phage_int_SAM_1"/>
    <property type="match status" value="1"/>
</dbReference>